<accession>A0A100VL95</accession>
<dbReference type="GO" id="GO:0055085">
    <property type="term" value="P:transmembrane transport"/>
    <property type="evidence" value="ECO:0007669"/>
    <property type="project" value="InterPro"/>
</dbReference>
<dbReference type="PROSITE" id="PS50928">
    <property type="entry name" value="ABC_TM1"/>
    <property type="match status" value="1"/>
</dbReference>
<evidence type="ECO:0000256" key="4">
    <source>
        <dbReference type="ARBA" id="ARBA00022692"/>
    </source>
</evidence>
<dbReference type="EMBL" id="BCNV01000001">
    <property type="protein sequence ID" value="GAS81824.1"/>
    <property type="molecule type" value="Genomic_DNA"/>
</dbReference>
<dbReference type="OrthoDB" id="9785836at2"/>
<evidence type="ECO:0000259" key="8">
    <source>
        <dbReference type="PROSITE" id="PS50928"/>
    </source>
</evidence>
<dbReference type="Proteomes" id="UP000069697">
    <property type="component" value="Unassembled WGS sequence"/>
</dbReference>
<evidence type="ECO:0000256" key="6">
    <source>
        <dbReference type="ARBA" id="ARBA00023136"/>
    </source>
</evidence>
<dbReference type="InterPro" id="IPR050809">
    <property type="entry name" value="UgpAE/MalFG_permease"/>
</dbReference>
<feature type="domain" description="ABC transmembrane type-1" evidence="8">
    <location>
        <begin position="69"/>
        <end position="283"/>
    </location>
</feature>
<keyword evidence="2 7" id="KW-0813">Transport</keyword>
<evidence type="ECO:0000256" key="7">
    <source>
        <dbReference type="RuleBase" id="RU363032"/>
    </source>
</evidence>
<protein>
    <submittedName>
        <fullName evidence="10">Protein lplB</fullName>
    </submittedName>
    <submittedName>
        <fullName evidence="9">Sugar ABC transporter permease</fullName>
    </submittedName>
</protein>
<dbReference type="Proteomes" id="UP000187134">
    <property type="component" value="Unassembled WGS sequence"/>
</dbReference>
<keyword evidence="3" id="KW-1003">Cell membrane</keyword>
<evidence type="ECO:0000313" key="9">
    <source>
        <dbReference type="EMBL" id="GAS81824.1"/>
    </source>
</evidence>
<dbReference type="Pfam" id="PF00528">
    <property type="entry name" value="BPD_transp_1"/>
    <property type="match status" value="1"/>
</dbReference>
<dbReference type="Gene3D" id="1.10.3720.10">
    <property type="entry name" value="MetI-like"/>
    <property type="match status" value="1"/>
</dbReference>
<evidence type="ECO:0000256" key="2">
    <source>
        <dbReference type="ARBA" id="ARBA00022448"/>
    </source>
</evidence>
<proteinExistence type="inferred from homology"/>
<keyword evidence="5 7" id="KW-1133">Transmembrane helix</keyword>
<gene>
    <name evidence="10" type="ORF">BK131_08770</name>
    <name evidence="9" type="ORF">PAHA3_1898</name>
</gene>
<keyword evidence="4 7" id="KW-0812">Transmembrane</keyword>
<feature type="transmembrane region" description="Helical" evidence="7">
    <location>
        <begin position="264"/>
        <end position="287"/>
    </location>
</feature>
<feature type="transmembrane region" description="Helical" evidence="7">
    <location>
        <begin position="106"/>
        <end position="126"/>
    </location>
</feature>
<comment type="caution">
    <text evidence="9">The sequence shown here is derived from an EMBL/GenBank/DDBJ whole genome shotgun (WGS) entry which is preliminary data.</text>
</comment>
<evidence type="ECO:0000256" key="1">
    <source>
        <dbReference type="ARBA" id="ARBA00004651"/>
    </source>
</evidence>
<reference evidence="10 12" key="3">
    <citation type="submission" date="2016-11" db="EMBL/GenBank/DDBJ databases">
        <title>Paenibacillus species isolates.</title>
        <authorList>
            <person name="Beno S.M."/>
        </authorList>
    </citation>
    <scope>NUCLEOTIDE SEQUENCE [LARGE SCALE GENOMIC DNA]</scope>
    <source>
        <strain evidence="10 12">FSL H8-0246</strain>
    </source>
</reference>
<keyword evidence="6 7" id="KW-0472">Membrane</keyword>
<organism evidence="9 11">
    <name type="scientific">Paenibacillus amylolyticus</name>
    <dbReference type="NCBI Taxonomy" id="1451"/>
    <lineage>
        <taxon>Bacteria</taxon>
        <taxon>Bacillati</taxon>
        <taxon>Bacillota</taxon>
        <taxon>Bacilli</taxon>
        <taxon>Bacillales</taxon>
        <taxon>Paenibacillaceae</taxon>
        <taxon>Paenibacillus</taxon>
    </lineage>
</organism>
<feature type="transmembrane region" description="Helical" evidence="7">
    <location>
        <begin position="165"/>
        <end position="183"/>
    </location>
</feature>
<dbReference type="InterPro" id="IPR000515">
    <property type="entry name" value="MetI-like"/>
</dbReference>
<reference evidence="11" key="2">
    <citation type="submission" date="2016-01" db="EMBL/GenBank/DDBJ databases">
        <title>Draft Genome Sequence of Paenibacillus amylolyticus Heshi-A3 that Was Isolated from Fermented Rice Bran with Aging Salted Mackerel, Which Was Named Heshiko as Traditional Fermented Seafood in Japan.</title>
        <authorList>
            <person name="Akuzawa S."/>
            <person name="Nakagawa J."/>
            <person name="Kanekatsu T."/>
            <person name="Kubota E."/>
            <person name="Ohtake R."/>
            <person name="Suzuki T."/>
            <person name="Kanesaki Y."/>
        </authorList>
    </citation>
    <scope>NUCLEOTIDE SEQUENCE [LARGE SCALE GENOMIC DNA]</scope>
    <source>
        <strain evidence="11">Heshi-A3</strain>
    </source>
</reference>
<dbReference type="CDD" id="cd06261">
    <property type="entry name" value="TM_PBP2"/>
    <property type="match status" value="1"/>
</dbReference>
<evidence type="ECO:0000313" key="10">
    <source>
        <dbReference type="EMBL" id="OMF18015.1"/>
    </source>
</evidence>
<evidence type="ECO:0000313" key="12">
    <source>
        <dbReference type="Proteomes" id="UP000187134"/>
    </source>
</evidence>
<dbReference type="SUPFAM" id="SSF161098">
    <property type="entry name" value="MetI-like"/>
    <property type="match status" value="1"/>
</dbReference>
<sequence length="296" mass="33267">MLSKWKQQRAYHLMLIPSLVLVFIFSYIPFYGLIIAFQKYNPGLGFNSPWVGWDNFNHIFNQPNFVRTIWNTLYMSVFKIIGGIIVPVIFALLLNEVLHSGIKRTFQTLVYIPNFLSWVIMAGIMLDILSSDGIINTFLGVFGIAPISFLGTPSIFPWTMIVSDIWKGFGFGTVVYLAALTSIDPGLYEAAVIDGAKRWKQTIYITLPLLMPTIVLMTVLSLGNVLNAGFDQIYNLYSPVVYQTGDIIDTYVYRLGIQQAQYSIGTAVGLFKSIISSVLVAVSYILAYRVAGYRIF</sequence>
<comment type="similarity">
    <text evidence="7">Belongs to the binding-protein-dependent transport system permease family.</text>
</comment>
<dbReference type="GO" id="GO:0005886">
    <property type="term" value="C:plasma membrane"/>
    <property type="evidence" value="ECO:0007669"/>
    <property type="project" value="UniProtKB-SubCell"/>
</dbReference>
<dbReference type="InterPro" id="IPR035906">
    <property type="entry name" value="MetI-like_sf"/>
</dbReference>
<feature type="transmembrane region" description="Helical" evidence="7">
    <location>
        <begin position="203"/>
        <end position="226"/>
    </location>
</feature>
<feature type="transmembrane region" description="Helical" evidence="7">
    <location>
        <begin position="12"/>
        <end position="37"/>
    </location>
</feature>
<comment type="subcellular location">
    <subcellularLocation>
        <location evidence="1 7">Cell membrane</location>
        <topology evidence="1 7">Multi-pass membrane protein</topology>
    </subcellularLocation>
</comment>
<feature type="transmembrane region" description="Helical" evidence="7">
    <location>
        <begin position="73"/>
        <end position="94"/>
    </location>
</feature>
<name>A0A100VL95_PAEAM</name>
<dbReference type="EMBL" id="MRTJ01000001">
    <property type="protein sequence ID" value="OMF18015.1"/>
    <property type="molecule type" value="Genomic_DNA"/>
</dbReference>
<evidence type="ECO:0000256" key="5">
    <source>
        <dbReference type="ARBA" id="ARBA00022989"/>
    </source>
</evidence>
<dbReference type="PANTHER" id="PTHR43227:SF11">
    <property type="entry name" value="BLL4140 PROTEIN"/>
    <property type="match status" value="1"/>
</dbReference>
<reference evidence="9 11" key="1">
    <citation type="journal article" date="2016" name="Genome Announc.">
        <title>Draft Genome Sequence of Paenibacillus amylolyticus Heshi-A3, Isolated from Fermented Rice Bran in a Japanese Fermented Seafood Dish.</title>
        <authorList>
            <person name="Akuzawa S."/>
            <person name="Nagaoka J."/>
            <person name="Kanekatsu M."/>
            <person name="Kubota E."/>
            <person name="Ohtake R."/>
            <person name="Suzuki T."/>
            <person name="Kanesaki Y."/>
        </authorList>
    </citation>
    <scope>NUCLEOTIDE SEQUENCE [LARGE SCALE GENOMIC DNA]</scope>
    <source>
        <strain evidence="9 11">Heshi-A3</strain>
    </source>
</reference>
<dbReference type="PANTHER" id="PTHR43227">
    <property type="entry name" value="BLL4140 PROTEIN"/>
    <property type="match status" value="1"/>
</dbReference>
<evidence type="ECO:0000256" key="3">
    <source>
        <dbReference type="ARBA" id="ARBA00022475"/>
    </source>
</evidence>
<evidence type="ECO:0000313" key="11">
    <source>
        <dbReference type="Proteomes" id="UP000069697"/>
    </source>
</evidence>
<feature type="transmembrane region" description="Helical" evidence="7">
    <location>
        <begin position="138"/>
        <end position="158"/>
    </location>
</feature>
<dbReference type="RefSeq" id="WP_062834473.1">
    <property type="nucleotide sequence ID" value="NZ_BCNV01000001.1"/>
</dbReference>
<dbReference type="AlphaFoldDB" id="A0A100VL95"/>